<reference evidence="2" key="3">
    <citation type="submission" date="2015-04" db="UniProtKB">
        <authorList>
            <consortium name="EnsemblPlants"/>
        </authorList>
    </citation>
    <scope>IDENTIFICATION</scope>
    <source>
        <strain evidence="2">cv. Jemalong A17</strain>
    </source>
</reference>
<sequence>MGVFGLQNSKYWTEQYKIEQYNKRQNSMATKPIPVVTRPKQTQFDGFSPF</sequence>
<gene>
    <name evidence="1" type="ordered locus">MTR_8g076270</name>
</gene>
<proteinExistence type="predicted"/>
<dbReference type="PaxDb" id="3880-AET03835"/>
<dbReference type="Proteomes" id="UP000002051">
    <property type="component" value="Chromosome 8"/>
</dbReference>
<evidence type="ECO:0000313" key="3">
    <source>
        <dbReference type="Proteomes" id="UP000002051"/>
    </source>
</evidence>
<dbReference type="HOGENOM" id="CLU_3127404_0_0_1"/>
<organism evidence="1 3">
    <name type="scientific">Medicago truncatula</name>
    <name type="common">Barrel medic</name>
    <name type="synonym">Medicago tribuloides</name>
    <dbReference type="NCBI Taxonomy" id="3880"/>
    <lineage>
        <taxon>Eukaryota</taxon>
        <taxon>Viridiplantae</taxon>
        <taxon>Streptophyta</taxon>
        <taxon>Embryophyta</taxon>
        <taxon>Tracheophyta</taxon>
        <taxon>Spermatophyta</taxon>
        <taxon>Magnoliopsida</taxon>
        <taxon>eudicotyledons</taxon>
        <taxon>Gunneridae</taxon>
        <taxon>Pentapetalae</taxon>
        <taxon>rosids</taxon>
        <taxon>fabids</taxon>
        <taxon>Fabales</taxon>
        <taxon>Fabaceae</taxon>
        <taxon>Papilionoideae</taxon>
        <taxon>50 kb inversion clade</taxon>
        <taxon>NPAAA clade</taxon>
        <taxon>Hologalegina</taxon>
        <taxon>IRL clade</taxon>
        <taxon>Trifolieae</taxon>
        <taxon>Medicago</taxon>
    </lineage>
</organism>
<keyword evidence="3" id="KW-1185">Reference proteome</keyword>
<evidence type="ECO:0000313" key="2">
    <source>
        <dbReference type="EnsemblPlants" id="AET03835"/>
    </source>
</evidence>
<evidence type="ECO:0000313" key="1">
    <source>
        <dbReference type="EMBL" id="AET03835.1"/>
    </source>
</evidence>
<name>G7LD04_MEDTR</name>
<accession>G7LD04</accession>
<reference evidence="1 3" key="1">
    <citation type="journal article" date="2011" name="Nature">
        <title>The Medicago genome provides insight into the evolution of rhizobial symbioses.</title>
        <authorList>
            <person name="Young N.D."/>
            <person name="Debelle F."/>
            <person name="Oldroyd G.E."/>
            <person name="Geurts R."/>
            <person name="Cannon S.B."/>
            <person name="Udvardi M.K."/>
            <person name="Benedito V.A."/>
            <person name="Mayer K.F."/>
            <person name="Gouzy J."/>
            <person name="Schoof H."/>
            <person name="Van de Peer Y."/>
            <person name="Proost S."/>
            <person name="Cook D.R."/>
            <person name="Meyers B.C."/>
            <person name="Spannagl M."/>
            <person name="Cheung F."/>
            <person name="De Mita S."/>
            <person name="Krishnakumar V."/>
            <person name="Gundlach H."/>
            <person name="Zhou S."/>
            <person name="Mudge J."/>
            <person name="Bharti A.K."/>
            <person name="Murray J.D."/>
            <person name="Naoumkina M.A."/>
            <person name="Rosen B."/>
            <person name="Silverstein K.A."/>
            <person name="Tang H."/>
            <person name="Rombauts S."/>
            <person name="Zhao P.X."/>
            <person name="Zhou P."/>
            <person name="Barbe V."/>
            <person name="Bardou P."/>
            <person name="Bechner M."/>
            <person name="Bellec A."/>
            <person name="Berger A."/>
            <person name="Berges H."/>
            <person name="Bidwell S."/>
            <person name="Bisseling T."/>
            <person name="Choisne N."/>
            <person name="Couloux A."/>
            <person name="Denny R."/>
            <person name="Deshpande S."/>
            <person name="Dai X."/>
            <person name="Doyle J.J."/>
            <person name="Dudez A.M."/>
            <person name="Farmer A.D."/>
            <person name="Fouteau S."/>
            <person name="Franken C."/>
            <person name="Gibelin C."/>
            <person name="Gish J."/>
            <person name="Goldstein S."/>
            <person name="Gonzalez A.J."/>
            <person name="Green P.J."/>
            <person name="Hallab A."/>
            <person name="Hartog M."/>
            <person name="Hua A."/>
            <person name="Humphray S.J."/>
            <person name="Jeong D.H."/>
            <person name="Jing Y."/>
            <person name="Jocker A."/>
            <person name="Kenton S.M."/>
            <person name="Kim D.J."/>
            <person name="Klee K."/>
            <person name="Lai H."/>
            <person name="Lang C."/>
            <person name="Lin S."/>
            <person name="Macmil S.L."/>
            <person name="Magdelenat G."/>
            <person name="Matthews L."/>
            <person name="McCorrison J."/>
            <person name="Monaghan E.L."/>
            <person name="Mun J.H."/>
            <person name="Najar F.Z."/>
            <person name="Nicholson C."/>
            <person name="Noirot C."/>
            <person name="O'Bleness M."/>
            <person name="Paule C.R."/>
            <person name="Poulain J."/>
            <person name="Prion F."/>
            <person name="Qin B."/>
            <person name="Qu C."/>
            <person name="Retzel E.F."/>
            <person name="Riddle C."/>
            <person name="Sallet E."/>
            <person name="Samain S."/>
            <person name="Samson N."/>
            <person name="Sanders I."/>
            <person name="Saurat O."/>
            <person name="Scarpelli C."/>
            <person name="Schiex T."/>
            <person name="Segurens B."/>
            <person name="Severin A.J."/>
            <person name="Sherrier D.J."/>
            <person name="Shi R."/>
            <person name="Sims S."/>
            <person name="Singer S.R."/>
            <person name="Sinharoy S."/>
            <person name="Sterck L."/>
            <person name="Viollet A."/>
            <person name="Wang B.B."/>
            <person name="Wang K."/>
            <person name="Wang M."/>
            <person name="Wang X."/>
            <person name="Warfsmann J."/>
            <person name="Weissenbach J."/>
            <person name="White D.D."/>
            <person name="White J.D."/>
            <person name="Wiley G.B."/>
            <person name="Wincker P."/>
            <person name="Xing Y."/>
            <person name="Yang L."/>
            <person name="Yao Z."/>
            <person name="Ying F."/>
            <person name="Zhai J."/>
            <person name="Zhou L."/>
            <person name="Zuber A."/>
            <person name="Denarie J."/>
            <person name="Dixon R.A."/>
            <person name="May G.D."/>
            <person name="Schwartz D.C."/>
            <person name="Rogers J."/>
            <person name="Quetier F."/>
            <person name="Town C.D."/>
            <person name="Roe B.A."/>
        </authorList>
    </citation>
    <scope>NUCLEOTIDE SEQUENCE [LARGE SCALE GENOMIC DNA]</scope>
    <source>
        <strain evidence="1">A17</strain>
        <strain evidence="2 3">cv. Jemalong A17</strain>
    </source>
</reference>
<dbReference type="AlphaFoldDB" id="G7LD04"/>
<protein>
    <submittedName>
        <fullName evidence="1 2">Uncharacterized protein</fullName>
    </submittedName>
</protein>
<reference evidence="1 3" key="2">
    <citation type="journal article" date="2014" name="BMC Genomics">
        <title>An improved genome release (version Mt4.0) for the model legume Medicago truncatula.</title>
        <authorList>
            <person name="Tang H."/>
            <person name="Krishnakumar V."/>
            <person name="Bidwell S."/>
            <person name="Rosen B."/>
            <person name="Chan A."/>
            <person name="Zhou S."/>
            <person name="Gentzbittel L."/>
            <person name="Childs K.L."/>
            <person name="Yandell M."/>
            <person name="Gundlach H."/>
            <person name="Mayer K.F."/>
            <person name="Schwartz D.C."/>
            <person name="Town C.D."/>
        </authorList>
    </citation>
    <scope>GENOME REANNOTATION</scope>
    <source>
        <strain evidence="2 3">cv. Jemalong A17</strain>
    </source>
</reference>
<dbReference type="EMBL" id="CM001224">
    <property type="protein sequence ID" value="AET03835.1"/>
    <property type="molecule type" value="Genomic_DNA"/>
</dbReference>
<dbReference type="EnsemblPlants" id="AET03835">
    <property type="protein sequence ID" value="AET03835"/>
    <property type="gene ID" value="MTR_8g076270"/>
</dbReference>